<protein>
    <submittedName>
        <fullName evidence="1">Uncharacterized protein</fullName>
    </submittedName>
</protein>
<reference evidence="1" key="1">
    <citation type="journal article" date="2015" name="Front. Microbiol.">
        <title>Combining genomic sequencing methods to explore viral diversity and reveal potential virus-host interactions.</title>
        <authorList>
            <person name="Chow C.E."/>
            <person name="Winget D.M."/>
            <person name="White R.A.III."/>
            <person name="Hallam S.J."/>
            <person name="Suttle C.A."/>
        </authorList>
    </citation>
    <scope>NUCLEOTIDE SEQUENCE</scope>
    <source>
        <strain evidence="1">Oxic1_1</strain>
    </source>
</reference>
<accession>A0A0F7L6Z1</accession>
<dbReference type="EMBL" id="KR029596">
    <property type="protein sequence ID" value="AKH47690.1"/>
    <property type="molecule type" value="Genomic_DNA"/>
</dbReference>
<name>A0A0F7L6Z1_9VIRU</name>
<sequence length="127" mass="14796">MDRRPSVSMGPSWRTQSLCRGRPLQRLSDRYSMENLVGLRLLTVIHLSCRKVLLKGTRFRPILARALQLSPIRRGCRRLMPRTFTAFLSRVLWLTTRLKMLLQFLRDRKLELPLSRSGALVSITTPH</sequence>
<organism evidence="1">
    <name type="scientific">uncultured marine virus</name>
    <dbReference type="NCBI Taxonomy" id="186617"/>
    <lineage>
        <taxon>Viruses</taxon>
        <taxon>environmental samples</taxon>
    </lineage>
</organism>
<reference evidence="1" key="2">
    <citation type="submission" date="2015-03" db="EMBL/GenBank/DDBJ databases">
        <authorList>
            <person name="Chow C.-E.T."/>
            <person name="Winget D.M."/>
            <person name="White R.A.III."/>
            <person name="Hallam S.J."/>
            <person name="Suttle C.A."/>
        </authorList>
    </citation>
    <scope>NUCLEOTIDE SEQUENCE</scope>
    <source>
        <strain evidence="1">Oxic1_1</strain>
    </source>
</reference>
<proteinExistence type="predicted"/>
<evidence type="ECO:0000313" key="1">
    <source>
        <dbReference type="EMBL" id="AKH47690.1"/>
    </source>
</evidence>